<dbReference type="HOGENOM" id="CLU_3364268_0_0_9"/>
<evidence type="ECO:0000313" key="2">
    <source>
        <dbReference type="Proteomes" id="UP000003490"/>
    </source>
</evidence>
<protein>
    <submittedName>
        <fullName evidence="1">Uncharacterized protein</fullName>
    </submittedName>
</protein>
<dbReference type="AlphaFoldDB" id="A7VUZ0"/>
<name>A7VUZ0_9FIRM</name>
<comment type="caution">
    <text evidence="1">The sequence shown here is derived from an EMBL/GenBank/DDBJ whole genome shotgun (WGS) entry which is preliminary data.</text>
</comment>
<organism evidence="1 2">
    <name type="scientific">[Clostridium] leptum DSM 753</name>
    <dbReference type="NCBI Taxonomy" id="428125"/>
    <lineage>
        <taxon>Bacteria</taxon>
        <taxon>Bacillati</taxon>
        <taxon>Bacillota</taxon>
        <taxon>Clostridia</taxon>
        <taxon>Eubacteriales</taxon>
        <taxon>Oscillospiraceae</taxon>
        <taxon>Oscillospiraceae incertae sedis</taxon>
    </lineage>
</organism>
<reference evidence="1 2" key="2">
    <citation type="submission" date="2007-08" db="EMBL/GenBank/DDBJ databases">
        <authorList>
            <person name="Fulton L."/>
            <person name="Clifton S."/>
            <person name="Fulton B."/>
            <person name="Xu J."/>
            <person name="Minx P."/>
            <person name="Pepin K.H."/>
            <person name="Johnson M."/>
            <person name="Thiruvilangam P."/>
            <person name="Bhonagiri V."/>
            <person name="Nash W.E."/>
            <person name="Wang C."/>
            <person name="Mardis E.R."/>
            <person name="Wilson R.K."/>
        </authorList>
    </citation>
    <scope>NUCLEOTIDE SEQUENCE [LARGE SCALE GENOMIC DNA]</scope>
    <source>
        <strain evidence="1 2">DSM 753</strain>
    </source>
</reference>
<accession>A7VUZ0</accession>
<dbReference type="EMBL" id="ABCB02000019">
    <property type="protein sequence ID" value="EDO60790.1"/>
    <property type="molecule type" value="Genomic_DNA"/>
</dbReference>
<evidence type="ECO:0000313" key="1">
    <source>
        <dbReference type="EMBL" id="EDO60790.1"/>
    </source>
</evidence>
<dbReference type="Proteomes" id="UP000003490">
    <property type="component" value="Unassembled WGS sequence"/>
</dbReference>
<reference evidence="1 2" key="1">
    <citation type="submission" date="2007-08" db="EMBL/GenBank/DDBJ databases">
        <title>Draft genome sequence of Clostridium leptum (DSM 753).</title>
        <authorList>
            <person name="Sudarsanam P."/>
            <person name="Ley R."/>
            <person name="Guruge J."/>
            <person name="Turnbaugh P.J."/>
            <person name="Mahowald M."/>
            <person name="Liep D."/>
            <person name="Gordon J."/>
        </authorList>
    </citation>
    <scope>NUCLEOTIDE SEQUENCE [LARGE SCALE GENOMIC DNA]</scope>
    <source>
        <strain evidence="1 2">DSM 753</strain>
    </source>
</reference>
<gene>
    <name evidence="1" type="ORF">CLOLEP_02392</name>
</gene>
<sequence length="35" mass="3951">MSCFQCSQRKESAGTSTLRRGCMRHQRRVCGGKGF</sequence>
<proteinExistence type="predicted"/>